<keyword evidence="2" id="KW-1185">Reference proteome</keyword>
<evidence type="ECO:0000313" key="1">
    <source>
        <dbReference type="EMBL" id="KAG0418684.1"/>
    </source>
</evidence>
<accession>A0AC60PF37</accession>
<reference evidence="1 2" key="1">
    <citation type="journal article" date="2020" name="Cell">
        <title>Large-Scale Comparative Analyses of Tick Genomes Elucidate Their Genetic Diversity and Vector Capacities.</title>
        <authorList>
            <consortium name="Tick Genome and Microbiome Consortium (TIGMIC)"/>
            <person name="Jia N."/>
            <person name="Wang J."/>
            <person name="Shi W."/>
            <person name="Du L."/>
            <person name="Sun Y."/>
            <person name="Zhan W."/>
            <person name="Jiang J.F."/>
            <person name="Wang Q."/>
            <person name="Zhang B."/>
            <person name="Ji P."/>
            <person name="Bell-Sakyi L."/>
            <person name="Cui X.M."/>
            <person name="Yuan T.T."/>
            <person name="Jiang B.G."/>
            <person name="Yang W.F."/>
            <person name="Lam T.T."/>
            <person name="Chang Q.C."/>
            <person name="Ding S.J."/>
            <person name="Wang X.J."/>
            <person name="Zhu J.G."/>
            <person name="Ruan X.D."/>
            <person name="Zhao L."/>
            <person name="Wei J.T."/>
            <person name="Ye R.Z."/>
            <person name="Que T.C."/>
            <person name="Du C.H."/>
            <person name="Zhou Y.H."/>
            <person name="Cheng J.X."/>
            <person name="Dai P.F."/>
            <person name="Guo W.B."/>
            <person name="Han X.H."/>
            <person name="Huang E.J."/>
            <person name="Li L.F."/>
            <person name="Wei W."/>
            <person name="Gao Y.C."/>
            <person name="Liu J.Z."/>
            <person name="Shao H.Z."/>
            <person name="Wang X."/>
            <person name="Wang C.C."/>
            <person name="Yang T.C."/>
            <person name="Huo Q.B."/>
            <person name="Li W."/>
            <person name="Chen H.Y."/>
            <person name="Chen S.E."/>
            <person name="Zhou L.G."/>
            <person name="Ni X.B."/>
            <person name="Tian J.H."/>
            <person name="Sheng Y."/>
            <person name="Liu T."/>
            <person name="Pan Y.S."/>
            <person name="Xia L.Y."/>
            <person name="Li J."/>
            <person name="Zhao F."/>
            <person name="Cao W.C."/>
        </authorList>
    </citation>
    <scope>NUCLEOTIDE SEQUENCE [LARGE SCALE GENOMIC DNA]</scope>
    <source>
        <strain evidence="1">Iper-2018</strain>
    </source>
</reference>
<sequence>MSTVPAVSPPRCNVDGVGIEHLWQNIRDVVRDELRKLLPASNRLASLSIAELVREEVQRACQPDTPNIVPSTEELALSYAAMARRHTPVAPQPRREPSAPRQAGHIYRRCPYRQLGLRGFHPNDPRPRYDERPPDNEEYLRRSPSPVSSLRRETRFPITTTLSVPSATTPPREPLLLWLIHLVSLWPSLGHLSLLSGIVRYRRTLVTSSLQNFSITVEPFEDSKLLVAREAQVMHPDARYAAEDRLSRQRQAFHPPPPNKQCLLASDAAGPVENGRAPAACPSSRITPTEEALHRRSRRRDLHILTVGTCTYTSDQRFHSIHLESSEDWTLEVRYTQKWDGDVYKCQVSTEPKMSLNISLAVV</sequence>
<evidence type="ECO:0000313" key="2">
    <source>
        <dbReference type="Proteomes" id="UP000805193"/>
    </source>
</evidence>
<dbReference type="EMBL" id="JABSTQ010010714">
    <property type="protein sequence ID" value="KAG0418684.1"/>
    <property type="molecule type" value="Genomic_DNA"/>
</dbReference>
<dbReference type="Proteomes" id="UP000805193">
    <property type="component" value="Unassembled WGS sequence"/>
</dbReference>
<name>A0AC60PF37_IXOPE</name>
<proteinExistence type="predicted"/>
<organism evidence="1 2">
    <name type="scientific">Ixodes persulcatus</name>
    <name type="common">Taiga tick</name>
    <dbReference type="NCBI Taxonomy" id="34615"/>
    <lineage>
        <taxon>Eukaryota</taxon>
        <taxon>Metazoa</taxon>
        <taxon>Ecdysozoa</taxon>
        <taxon>Arthropoda</taxon>
        <taxon>Chelicerata</taxon>
        <taxon>Arachnida</taxon>
        <taxon>Acari</taxon>
        <taxon>Parasitiformes</taxon>
        <taxon>Ixodida</taxon>
        <taxon>Ixodoidea</taxon>
        <taxon>Ixodidae</taxon>
        <taxon>Ixodinae</taxon>
        <taxon>Ixodes</taxon>
    </lineage>
</organism>
<comment type="caution">
    <text evidence="1">The sequence shown here is derived from an EMBL/GenBank/DDBJ whole genome shotgun (WGS) entry which is preliminary data.</text>
</comment>
<feature type="non-terminal residue" evidence="1">
    <location>
        <position position="363"/>
    </location>
</feature>
<gene>
    <name evidence="1" type="ORF">HPB47_004658</name>
</gene>
<protein>
    <submittedName>
        <fullName evidence="1">Uncharacterized protein</fullName>
    </submittedName>
</protein>